<dbReference type="AlphaFoldDB" id="A0A5Q4YVF2"/>
<evidence type="ECO:0000313" key="2">
    <source>
        <dbReference type="Proteomes" id="UP000325811"/>
    </source>
</evidence>
<proteinExistence type="predicted"/>
<name>A0A5Q4YVF2_9BURK</name>
<organism evidence="1 2">
    <name type="scientific">Paraburkholderia dioscoreae</name>
    <dbReference type="NCBI Taxonomy" id="2604047"/>
    <lineage>
        <taxon>Bacteria</taxon>
        <taxon>Pseudomonadati</taxon>
        <taxon>Pseudomonadota</taxon>
        <taxon>Betaproteobacteria</taxon>
        <taxon>Burkholderiales</taxon>
        <taxon>Burkholderiaceae</taxon>
        <taxon>Paraburkholderia</taxon>
    </lineage>
</organism>
<evidence type="ECO:0000313" key="1">
    <source>
        <dbReference type="EMBL" id="VVD31775.1"/>
    </source>
</evidence>
<dbReference type="KEGG" id="pdio:PDMSB3_0472.1"/>
<sequence length="66" mass="7432">MNRSEFDNAVTLRSIFPPYCKAKLHAFAVPGLDIINRLVRTKDIPSNIVRVLNCHVRLVLGKALSE</sequence>
<keyword evidence="2" id="KW-1185">Reference proteome</keyword>
<protein>
    <submittedName>
        <fullName evidence="1">Uncharacterized protein</fullName>
    </submittedName>
</protein>
<accession>A0A5Q4YVF2</accession>
<reference evidence="1 2" key="1">
    <citation type="submission" date="2019-08" db="EMBL/GenBank/DDBJ databases">
        <authorList>
            <person name="Herpell B J."/>
        </authorList>
    </citation>
    <scope>NUCLEOTIDE SEQUENCE [LARGE SCALE GENOMIC DNA]</scope>
    <source>
        <strain evidence="2">Msb3</strain>
    </source>
</reference>
<dbReference type="EMBL" id="LR699554">
    <property type="protein sequence ID" value="VVD31775.1"/>
    <property type="molecule type" value="Genomic_DNA"/>
</dbReference>
<gene>
    <name evidence="1" type="ORF">PDMSB3_0472</name>
</gene>
<dbReference type="Proteomes" id="UP000325811">
    <property type="component" value="Chromosome II"/>
</dbReference>